<dbReference type="PANTHER" id="PTHR31174">
    <property type="entry name" value="SEED MATURATION FAMILY PROTEIN"/>
    <property type="match status" value="1"/>
</dbReference>
<dbReference type="EMBL" id="JADGMS010000010">
    <property type="protein sequence ID" value="KAF9673719.1"/>
    <property type="molecule type" value="Genomic_DNA"/>
</dbReference>
<feature type="compositionally biased region" description="Polar residues" evidence="3">
    <location>
        <begin position="31"/>
        <end position="42"/>
    </location>
</feature>
<evidence type="ECO:0000256" key="3">
    <source>
        <dbReference type="SAM" id="MobiDB-lite"/>
    </source>
</evidence>
<dbReference type="Pfam" id="PF04927">
    <property type="entry name" value="SMP"/>
    <property type="match status" value="1"/>
</dbReference>
<evidence type="ECO:0000313" key="5">
    <source>
        <dbReference type="EMBL" id="KAF9673719.1"/>
    </source>
</evidence>
<dbReference type="InterPro" id="IPR042971">
    <property type="entry name" value="LEA_SMP"/>
</dbReference>
<dbReference type="InterPro" id="IPR007011">
    <property type="entry name" value="LEA_SMP_dom"/>
</dbReference>
<evidence type="ECO:0000256" key="1">
    <source>
        <dbReference type="ARBA" id="ARBA00010733"/>
    </source>
</evidence>
<dbReference type="PANTHER" id="PTHR31174:SF7">
    <property type="entry name" value="LATE EMBRYOGENESIS ABUNDANT PROTEIN 31-RELATED"/>
    <property type="match status" value="1"/>
</dbReference>
<dbReference type="AlphaFoldDB" id="A0A835JSD0"/>
<evidence type="ECO:0000256" key="2">
    <source>
        <dbReference type="ARBA" id="ARBA00022737"/>
    </source>
</evidence>
<name>A0A835JSD0_9ROSI</name>
<keyword evidence="6" id="KW-1185">Reference proteome</keyword>
<sequence>MNPPDTRNYLNLMRGTKKNGEKQLHIALKMSQGQPRSPQAGGQDQPMRQDRPLRYGDVFIVYAYPATRTGSTRRCRSVLKSPYLDRPRKHLMYVVGHFVVPTPAQGATMVGVVQGLKTIGETLEATSQIEDNKLVLDQSNAAAIHAAEVRATGITVIIPGGLAAGLAQAAALFRP</sequence>
<comment type="similarity">
    <text evidence="1">Belongs to the LEA type SMP family.</text>
</comment>
<gene>
    <name evidence="5" type="ORF">SADUNF_Sadunf10G0053400</name>
</gene>
<dbReference type="Proteomes" id="UP000657918">
    <property type="component" value="Unassembled WGS sequence"/>
</dbReference>
<feature type="region of interest" description="Disordered" evidence="3">
    <location>
        <begin position="29"/>
        <end position="50"/>
    </location>
</feature>
<comment type="caution">
    <text evidence="5">The sequence shown here is derived from an EMBL/GenBank/DDBJ whole genome shotgun (WGS) entry which is preliminary data.</text>
</comment>
<reference evidence="5 6" key="1">
    <citation type="submission" date="2020-10" db="EMBL/GenBank/DDBJ databases">
        <title>Plant Genome Project.</title>
        <authorList>
            <person name="Zhang R.-G."/>
        </authorList>
    </citation>
    <scope>NUCLEOTIDE SEQUENCE [LARGE SCALE GENOMIC DNA]</scope>
    <source>
        <strain evidence="5">FAFU-HL-1</strain>
        <tissue evidence="5">Leaf</tissue>
    </source>
</reference>
<evidence type="ECO:0000313" key="6">
    <source>
        <dbReference type="Proteomes" id="UP000657918"/>
    </source>
</evidence>
<feature type="domain" description="SMP" evidence="4">
    <location>
        <begin position="118"/>
        <end position="172"/>
    </location>
</feature>
<accession>A0A835JSD0</accession>
<protein>
    <recommendedName>
        <fullName evidence="4">SMP domain-containing protein</fullName>
    </recommendedName>
</protein>
<organism evidence="5 6">
    <name type="scientific">Salix dunnii</name>
    <dbReference type="NCBI Taxonomy" id="1413687"/>
    <lineage>
        <taxon>Eukaryota</taxon>
        <taxon>Viridiplantae</taxon>
        <taxon>Streptophyta</taxon>
        <taxon>Embryophyta</taxon>
        <taxon>Tracheophyta</taxon>
        <taxon>Spermatophyta</taxon>
        <taxon>Magnoliopsida</taxon>
        <taxon>eudicotyledons</taxon>
        <taxon>Gunneridae</taxon>
        <taxon>Pentapetalae</taxon>
        <taxon>rosids</taxon>
        <taxon>fabids</taxon>
        <taxon>Malpighiales</taxon>
        <taxon>Salicaceae</taxon>
        <taxon>Saliceae</taxon>
        <taxon>Salix</taxon>
    </lineage>
</organism>
<evidence type="ECO:0000259" key="4">
    <source>
        <dbReference type="Pfam" id="PF04927"/>
    </source>
</evidence>
<keyword evidence="2" id="KW-0677">Repeat</keyword>
<proteinExistence type="inferred from homology"/>